<dbReference type="AlphaFoldDB" id="A0A939IQB3"/>
<dbReference type="Pfam" id="PF09839">
    <property type="entry name" value="DUF2066"/>
    <property type="match status" value="1"/>
</dbReference>
<sequence>MNKIGWFGVIWLWCVSAQAALVTNLYDARVPIAQQSSRAQQQAAKDAFGQVLVKIRGNRDILDSELVRSKMEQAQDFIRQYRFDSQSGQYYFIASFDPSKVDELVRSAGYPVWGSRRPSTLLWLASQEGGKDQRSILSEQSTESMRTTVMDTARLRGIPLNLPLMDLDDLSQVGVYDIWGRFIDRLATAGNRYQVEAVLSARLYPIERQTDLPGSLEQEVAAAANTQWQLDWNFALGQEREQGSLSGEDKQALLAELINQHADRLAARFAVGAEGEGASVAVLQFSNVQDLATYVNISKVLLSLSVVSHVGLDSIEGHSGSFRVRLLGSEQDLLNAISLERHFQRQLDAFGQPVGELQFIWVP</sequence>
<proteinExistence type="predicted"/>
<reference evidence="1" key="1">
    <citation type="submission" date="2021-03" db="EMBL/GenBank/DDBJ databases">
        <title>novel species isolated from a fishpond in China.</title>
        <authorList>
            <person name="Lu H."/>
            <person name="Cai Z."/>
        </authorList>
    </citation>
    <scope>NUCLEOTIDE SEQUENCE</scope>
    <source>
        <strain evidence="1">JCM 30855</strain>
    </source>
</reference>
<evidence type="ECO:0000313" key="1">
    <source>
        <dbReference type="EMBL" id="MBN7824417.1"/>
    </source>
</evidence>
<evidence type="ECO:0000313" key="2">
    <source>
        <dbReference type="Proteomes" id="UP000664654"/>
    </source>
</evidence>
<dbReference type="Proteomes" id="UP000664654">
    <property type="component" value="Unassembled WGS sequence"/>
</dbReference>
<keyword evidence="2" id="KW-1185">Reference proteome</keyword>
<dbReference type="RefSeq" id="WP_206572532.1">
    <property type="nucleotide sequence ID" value="NZ_JAFKCV010000002.1"/>
</dbReference>
<name>A0A939IQB3_9ALTE</name>
<dbReference type="InterPro" id="IPR018642">
    <property type="entry name" value="DUF2066"/>
</dbReference>
<gene>
    <name evidence="1" type="ORF">J0A66_04160</name>
</gene>
<organism evidence="1 2">
    <name type="scientific">Bowmanella dokdonensis</name>
    <dbReference type="NCBI Taxonomy" id="751969"/>
    <lineage>
        <taxon>Bacteria</taxon>
        <taxon>Pseudomonadati</taxon>
        <taxon>Pseudomonadota</taxon>
        <taxon>Gammaproteobacteria</taxon>
        <taxon>Alteromonadales</taxon>
        <taxon>Alteromonadaceae</taxon>
        <taxon>Bowmanella</taxon>
    </lineage>
</organism>
<accession>A0A939IQB3</accession>
<dbReference type="EMBL" id="JAFKCV010000002">
    <property type="protein sequence ID" value="MBN7824417.1"/>
    <property type="molecule type" value="Genomic_DNA"/>
</dbReference>
<protein>
    <submittedName>
        <fullName evidence="1">DUF2066 domain-containing protein</fullName>
    </submittedName>
</protein>
<comment type="caution">
    <text evidence="1">The sequence shown here is derived from an EMBL/GenBank/DDBJ whole genome shotgun (WGS) entry which is preliminary data.</text>
</comment>